<dbReference type="STRING" id="29539.SAMN02745716_1653"/>
<dbReference type="EMBL" id="FNWJ01000002">
    <property type="protein sequence ID" value="SEH14504.1"/>
    <property type="molecule type" value="Genomic_DNA"/>
</dbReference>
<dbReference type="Gene3D" id="3.30.300.20">
    <property type="match status" value="1"/>
</dbReference>
<dbReference type="RefSeq" id="WP_093118052.1">
    <property type="nucleotide sequence ID" value="NZ_FNWJ01000002.1"/>
</dbReference>
<dbReference type="PANTHER" id="PTHR35368">
    <property type="entry name" value="HYDROPEROXIDE REDUCTASE"/>
    <property type="match status" value="1"/>
</dbReference>
<dbReference type="Proteomes" id="UP000222056">
    <property type="component" value="Unassembled WGS sequence"/>
</dbReference>
<keyword evidence="2" id="KW-1185">Reference proteome</keyword>
<name>A0A1H6FXG9_THEAL</name>
<protein>
    <submittedName>
        <fullName evidence="1">Uncharacterized OsmC-related protein</fullName>
    </submittedName>
</protein>
<dbReference type="SUPFAM" id="SSF82784">
    <property type="entry name" value="OsmC-like"/>
    <property type="match status" value="1"/>
</dbReference>
<proteinExistence type="predicted"/>
<evidence type="ECO:0000313" key="2">
    <source>
        <dbReference type="Proteomes" id="UP000222056"/>
    </source>
</evidence>
<dbReference type="Pfam" id="PF02566">
    <property type="entry name" value="OsmC"/>
    <property type="match status" value="1"/>
</dbReference>
<dbReference type="InterPro" id="IPR003718">
    <property type="entry name" value="OsmC/Ohr_fam"/>
</dbReference>
<accession>A0A1H6FXG9</accession>
<organism evidence="1 2">
    <name type="scientific">Thermoleophilum album</name>
    <dbReference type="NCBI Taxonomy" id="29539"/>
    <lineage>
        <taxon>Bacteria</taxon>
        <taxon>Bacillati</taxon>
        <taxon>Actinomycetota</taxon>
        <taxon>Thermoleophilia</taxon>
        <taxon>Thermoleophilales</taxon>
        <taxon>Thermoleophilaceae</taxon>
        <taxon>Thermoleophilum</taxon>
    </lineage>
</organism>
<evidence type="ECO:0000313" key="1">
    <source>
        <dbReference type="EMBL" id="SEH14504.1"/>
    </source>
</evidence>
<dbReference type="InterPro" id="IPR015946">
    <property type="entry name" value="KH_dom-like_a/b"/>
</dbReference>
<dbReference type="InterPro" id="IPR036102">
    <property type="entry name" value="OsmC/Ohrsf"/>
</dbReference>
<dbReference type="AlphaFoldDB" id="A0A1H6FXG9"/>
<reference evidence="2" key="1">
    <citation type="submission" date="2016-10" db="EMBL/GenBank/DDBJ databases">
        <authorList>
            <person name="Varghese N."/>
            <person name="Submissions S."/>
        </authorList>
    </citation>
    <scope>NUCLEOTIDE SEQUENCE [LARGE SCALE GENOMIC DNA]</scope>
    <source>
        <strain evidence="2">ATCC 35263</strain>
    </source>
</reference>
<gene>
    <name evidence="1" type="ORF">SAMN02745716_1653</name>
</gene>
<dbReference type="OrthoDB" id="9811389at2"/>
<dbReference type="PANTHER" id="PTHR35368:SF1">
    <property type="entry name" value="HYDROPEROXIDE REDUCTASE"/>
    <property type="match status" value="1"/>
</dbReference>
<dbReference type="InterPro" id="IPR052924">
    <property type="entry name" value="OsmC/Ohr_hydroprdx_reductase"/>
</dbReference>
<sequence length="173" mass="18435">MSRINNVAVDAVSATAQAVSANRQAGRMSVSLEGEWNLGEGPQFVGEVPLANGSTVRLEADFPPPLGGTGSAPNPLVYCLWGGVACYAMTYALEASRAGIRLRALRARVAATVDQARALGVADDPPVERIVWELDASAEAPREELERIKRLSDERCPGVYCITNPIALETRLS</sequence>